<keyword evidence="1" id="KW-0812">Transmembrane</keyword>
<organism evidence="2 3">
    <name type="scientific">Methanosarcina siciliae HI350</name>
    <dbReference type="NCBI Taxonomy" id="1434119"/>
    <lineage>
        <taxon>Archaea</taxon>
        <taxon>Methanobacteriati</taxon>
        <taxon>Methanobacteriota</taxon>
        <taxon>Stenosarchaea group</taxon>
        <taxon>Methanomicrobia</taxon>
        <taxon>Methanosarcinales</taxon>
        <taxon>Methanosarcinaceae</taxon>
        <taxon>Methanosarcina</taxon>
    </lineage>
</organism>
<protein>
    <submittedName>
        <fullName evidence="2">Uncharacterized protein</fullName>
    </submittedName>
</protein>
<reference evidence="2 3" key="1">
    <citation type="submission" date="2014-07" db="EMBL/GenBank/DDBJ databases">
        <title>Methanogenic archaea and the global carbon cycle.</title>
        <authorList>
            <person name="Henriksen J.R."/>
            <person name="Luke J."/>
            <person name="Reinhart S."/>
            <person name="Benedict M.N."/>
            <person name="Youngblut N.D."/>
            <person name="Metcalf M.E."/>
            <person name="Whitaker R.J."/>
            <person name="Metcalf W.W."/>
        </authorList>
    </citation>
    <scope>NUCLEOTIDE SEQUENCE [LARGE SCALE GENOMIC DNA]</scope>
    <source>
        <strain evidence="2 3">HI350</strain>
    </source>
</reference>
<dbReference type="PATRIC" id="fig|1434119.4.peg.2120"/>
<evidence type="ECO:0000313" key="2">
    <source>
        <dbReference type="EMBL" id="AKB32351.1"/>
    </source>
</evidence>
<dbReference type="Proteomes" id="UP000033092">
    <property type="component" value="Chromosome"/>
</dbReference>
<dbReference type="HOGENOM" id="CLU_079544_0_0_2"/>
<dbReference type="AlphaFoldDB" id="A0A0E3LAN9"/>
<evidence type="ECO:0000256" key="1">
    <source>
        <dbReference type="SAM" id="Phobius"/>
    </source>
</evidence>
<dbReference type="EMBL" id="CP009507">
    <property type="protein sequence ID" value="AKB32351.1"/>
    <property type="molecule type" value="Genomic_DNA"/>
</dbReference>
<feature type="transmembrane region" description="Helical" evidence="1">
    <location>
        <begin position="7"/>
        <end position="33"/>
    </location>
</feature>
<gene>
    <name evidence="2" type="ORF">MSSIH_1661</name>
</gene>
<evidence type="ECO:0000313" key="3">
    <source>
        <dbReference type="Proteomes" id="UP000033092"/>
    </source>
</evidence>
<keyword evidence="1" id="KW-0472">Membrane</keyword>
<proteinExistence type="predicted"/>
<name>A0A0E3LAN9_9EURY</name>
<dbReference type="GeneID" id="41605697"/>
<sequence length="299" mass="34305">MDKTLKILLYIVLIPVGLIVLFYGGFAVLLIGMDQASYDGNEIYVGPIDFESVLVKAEESGYDISGDARLNESTLIEPGNVEALEERFENDYMVYRVVFYYNENTSDDTYIEFCKYEGPEVIITLWNPDHPDVSDFPDDSWMLEMLGLSLELNETGSQEVLERLKLEGSKREWGAEVSTNESVDFPAVYAYLNQSSTSTVVESGMWNDEEFYRDRTQIGYIAYVIPEITVSTSHKFNKYTLHVSSSGFVRADILMHRASAGRKIPEDEYQAVFKEMFEKLGLHEEKVNEFEFEYNPSVW</sequence>
<keyword evidence="1" id="KW-1133">Transmembrane helix</keyword>
<dbReference type="KEGG" id="msz:MSSIH_1661"/>
<accession>A0A0E3LAN9</accession>
<dbReference type="RefSeq" id="WP_148705250.1">
    <property type="nucleotide sequence ID" value="NZ_CP009507.1"/>
</dbReference>